<evidence type="ECO:0000256" key="3">
    <source>
        <dbReference type="ARBA" id="ARBA00022452"/>
    </source>
</evidence>
<gene>
    <name evidence="9" type="ORF">EWE74_04315</name>
</gene>
<dbReference type="InterPro" id="IPR023997">
    <property type="entry name" value="TonB-dep_OMP_SusC/RagA_CS"/>
</dbReference>
<dbReference type="NCBIfam" id="TIGR04057">
    <property type="entry name" value="SusC_RagA_signa"/>
    <property type="match status" value="1"/>
</dbReference>
<dbReference type="InterPro" id="IPR039426">
    <property type="entry name" value="TonB-dep_rcpt-like"/>
</dbReference>
<sequence>MNKLLCKKKRTRVHQRKFLVPLSYLFLSLYPISYGYGENLKIDHMEHGGELSLFVDNSIAANQVLQQRSVSGRVMDTQGNLLQGVSVTEKGTANSTTTDHRGAFTLNLTTSSPVVAFRFVGYEPSEVNITDQKVIEVSLTEDVASIDEVVVVGFGTQKKVSVTGAISDVPVANLQRIATPSFSNALAGSMPGIVTRQSSGEPGYDGAAVYIRGFGTWENRSPLILVDGVERDLNNLNTQEVESFSILKDASATAVYGVRGANGVVLITTKRGAVGKPNIVFRTENAALTALRMPDYINGLEYVHLVNEAQSNEGKNPLYSELDIEKYTDGSEPYLYPNVDWVNTVLKNNTFQTINNLSVSGGTEKVRYYTNVGYTILNGIYKQDPDNFWNNNAQMRRYNFRQNVDIKLSDNLSIDLGLGGIIQRGNYPGSSAPNIFNALKVTSPISFPITNPDGSIAGAQTSFLRNNPFGLVARSGYSTQDRNTLQGTFGGKYDLSEYITKGLSLRGVFAYDHYYHGWNDRIKPYQIRQYIGKDVYGEDAYANPDIREEGPLGYAVGNGANRAFYSEAAINYARTFQQHNITGLILYNQRDYMDITANSSLNNLPYRRRGIAARATYDYAGRYLFEANMGYNGSENFPAGKRYGFFPSVSAGWNISNEPFWSIDEINALKIRGSFGQVGNDQIGQRRFLFLTNIVRTNNSYPFGNQQTWLPGFNEDQIGNEDVTWEVATKANLGIDMELFQGKVVLQVDAFREKRNDILLRRGTIPLIVGYPSSIIPYANLGEAKNYGLDALLELKNTTSSGLYYNVRGTFTYAKSIRLKDDQPTYLYPYQNPIGHLIDQPFGYVSMGLFKDMEDVESSPRQTFMEEVRPGDIKYMDVNGDGVIDVFDRVAIGYARTPQIIYGANFSVAYKGAELSVFFTGAANTSLFIDGPSMYPFQMGLGTYNIMRSYYDDRWTPDNPNGYYPRVSTMNNPNNNQTSTHFLQDASYLRLKSAEVAYNFKVSALQRYGLNSIRLFINGMNLYTWDKIKIIDPESNYGTGGYPLQRTVNFGGQFTF</sequence>
<dbReference type="EMBL" id="SGIT01000001">
    <property type="protein sequence ID" value="RZF62046.1"/>
    <property type="molecule type" value="Genomic_DNA"/>
</dbReference>
<comment type="similarity">
    <text evidence="7">Belongs to the TonB-dependent receptor family.</text>
</comment>
<keyword evidence="10" id="KW-1185">Reference proteome</keyword>
<dbReference type="InterPro" id="IPR036942">
    <property type="entry name" value="Beta-barrel_TonB_sf"/>
</dbReference>
<dbReference type="SUPFAM" id="SSF49464">
    <property type="entry name" value="Carboxypeptidase regulatory domain-like"/>
    <property type="match status" value="1"/>
</dbReference>
<evidence type="ECO:0000256" key="5">
    <source>
        <dbReference type="ARBA" id="ARBA00023136"/>
    </source>
</evidence>
<dbReference type="NCBIfam" id="TIGR04056">
    <property type="entry name" value="OMP_RagA_SusC"/>
    <property type="match status" value="1"/>
</dbReference>
<accession>A0A4Q6XZJ2</accession>
<evidence type="ECO:0000256" key="4">
    <source>
        <dbReference type="ARBA" id="ARBA00022692"/>
    </source>
</evidence>
<reference evidence="9 10" key="1">
    <citation type="submission" date="2019-02" db="EMBL/GenBank/DDBJ databases">
        <authorList>
            <person name="Li Y."/>
        </authorList>
    </citation>
    <scope>NUCLEOTIDE SEQUENCE [LARGE SCALE GENOMIC DNA]</scope>
    <source>
        <strain evidence="9 10">30C10-4-7</strain>
    </source>
</reference>
<evidence type="ECO:0000313" key="9">
    <source>
        <dbReference type="EMBL" id="RZF62046.1"/>
    </source>
</evidence>
<dbReference type="SUPFAM" id="SSF56935">
    <property type="entry name" value="Porins"/>
    <property type="match status" value="1"/>
</dbReference>
<dbReference type="Gene3D" id="2.40.170.20">
    <property type="entry name" value="TonB-dependent receptor, beta-barrel domain"/>
    <property type="match status" value="1"/>
</dbReference>
<keyword evidence="5 7" id="KW-0472">Membrane</keyword>
<dbReference type="AlphaFoldDB" id="A0A4Q6XZJ2"/>
<dbReference type="RefSeq" id="WP_130140276.1">
    <property type="nucleotide sequence ID" value="NZ_SGIT01000001.1"/>
</dbReference>
<evidence type="ECO:0000259" key="8">
    <source>
        <dbReference type="Pfam" id="PF07715"/>
    </source>
</evidence>
<dbReference type="PROSITE" id="PS52016">
    <property type="entry name" value="TONB_DEPENDENT_REC_3"/>
    <property type="match status" value="1"/>
</dbReference>
<keyword evidence="9" id="KW-0675">Receptor</keyword>
<dbReference type="InterPro" id="IPR037066">
    <property type="entry name" value="Plug_dom_sf"/>
</dbReference>
<evidence type="ECO:0000313" key="10">
    <source>
        <dbReference type="Proteomes" id="UP000292855"/>
    </source>
</evidence>
<organism evidence="9 10">
    <name type="scientific">Sphingobacterium corticibacterium</name>
    <dbReference type="NCBI Taxonomy" id="2484746"/>
    <lineage>
        <taxon>Bacteria</taxon>
        <taxon>Pseudomonadati</taxon>
        <taxon>Bacteroidota</taxon>
        <taxon>Sphingobacteriia</taxon>
        <taxon>Sphingobacteriales</taxon>
        <taxon>Sphingobacteriaceae</taxon>
        <taxon>Sphingobacterium</taxon>
    </lineage>
</organism>
<comment type="caution">
    <text evidence="9">The sequence shown here is derived from an EMBL/GenBank/DDBJ whole genome shotgun (WGS) entry which is preliminary data.</text>
</comment>
<dbReference type="FunFam" id="2.170.130.10:FF:000003">
    <property type="entry name" value="SusC/RagA family TonB-linked outer membrane protein"/>
    <property type="match status" value="1"/>
</dbReference>
<keyword evidence="3 7" id="KW-1134">Transmembrane beta strand</keyword>
<comment type="subcellular location">
    <subcellularLocation>
        <location evidence="1 7">Cell outer membrane</location>
        <topology evidence="1 7">Multi-pass membrane protein</topology>
    </subcellularLocation>
</comment>
<evidence type="ECO:0000256" key="2">
    <source>
        <dbReference type="ARBA" id="ARBA00022448"/>
    </source>
</evidence>
<dbReference type="GO" id="GO:0009279">
    <property type="term" value="C:cell outer membrane"/>
    <property type="evidence" value="ECO:0007669"/>
    <property type="project" value="UniProtKB-SubCell"/>
</dbReference>
<evidence type="ECO:0000256" key="6">
    <source>
        <dbReference type="ARBA" id="ARBA00023237"/>
    </source>
</evidence>
<dbReference type="Proteomes" id="UP000292855">
    <property type="component" value="Unassembled WGS sequence"/>
</dbReference>
<dbReference type="InterPro" id="IPR012910">
    <property type="entry name" value="Plug_dom"/>
</dbReference>
<dbReference type="InterPro" id="IPR008969">
    <property type="entry name" value="CarboxyPept-like_regulatory"/>
</dbReference>
<evidence type="ECO:0000256" key="1">
    <source>
        <dbReference type="ARBA" id="ARBA00004571"/>
    </source>
</evidence>
<dbReference type="Pfam" id="PF07715">
    <property type="entry name" value="Plug"/>
    <property type="match status" value="1"/>
</dbReference>
<dbReference type="InterPro" id="IPR023996">
    <property type="entry name" value="TonB-dep_OMP_SusC/RagA"/>
</dbReference>
<dbReference type="Gene3D" id="2.170.130.10">
    <property type="entry name" value="TonB-dependent receptor, plug domain"/>
    <property type="match status" value="1"/>
</dbReference>
<protein>
    <submittedName>
        <fullName evidence="9">TonB-dependent receptor</fullName>
    </submittedName>
</protein>
<keyword evidence="4 7" id="KW-0812">Transmembrane</keyword>
<keyword evidence="6 7" id="KW-0998">Cell outer membrane</keyword>
<dbReference type="Gene3D" id="2.60.40.1120">
    <property type="entry name" value="Carboxypeptidase-like, regulatory domain"/>
    <property type="match status" value="1"/>
</dbReference>
<feature type="domain" description="TonB-dependent receptor plug" evidence="8">
    <location>
        <begin position="159"/>
        <end position="264"/>
    </location>
</feature>
<evidence type="ECO:0000256" key="7">
    <source>
        <dbReference type="PROSITE-ProRule" id="PRU01360"/>
    </source>
</evidence>
<keyword evidence="2 7" id="KW-0813">Transport</keyword>
<dbReference type="OrthoDB" id="603589at2"/>
<name>A0A4Q6XZJ2_9SPHI</name>
<proteinExistence type="inferred from homology"/>
<dbReference type="Pfam" id="PF13715">
    <property type="entry name" value="CarbopepD_reg_2"/>
    <property type="match status" value="1"/>
</dbReference>